<name>A0A0R2IJP5_9LACO</name>
<sequence length="356" mass="40053">MPDLLTYLDNYNRPVTSTLTTADQLVFSRLPFLPLNGIVSSDPTETISLPNAMQQLSKKLATTAEHLLLPNDRLLIEKLSKTFRYQKVLLSGFQIHSLNDLERQCGGLTVQIEPHTKAVVFRGADGTKLGWQSDLKILYNPILSDWQTFSQSYLAQVAAIASDTLQIIGFSKGGSMAIYAASHADGTLKRQITQVINFDGPQIFEDHLSATQFKTHFQTFVPQLPFFTIGSKFATPVHVVNSTTSGIWQHDIYSWQLHDDQPVILGDVRLGDTFLSTTLPKWLQQQTQGDAHRFVNTFWEILNQTNAISVNDLLKHWQQVTKEFRLQSTSFAPLAKEMGQKALQSAFQIIIGFTHF</sequence>
<dbReference type="OrthoDB" id="9769481at2"/>
<dbReference type="EMBL" id="JQBR01000011">
    <property type="protein sequence ID" value="KRN65232.1"/>
    <property type="molecule type" value="Genomic_DNA"/>
</dbReference>
<proteinExistence type="predicted"/>
<dbReference type="Pfam" id="PF11187">
    <property type="entry name" value="Mbeg1-like"/>
    <property type="match status" value="1"/>
</dbReference>
<accession>A0A0R2IJP5</accession>
<dbReference type="InterPro" id="IPR029058">
    <property type="entry name" value="AB_hydrolase_fold"/>
</dbReference>
<dbReference type="STRING" id="319652.IV80_GL000441"/>
<protein>
    <recommendedName>
        <fullName evidence="3">DUF2974 domain-containing protein</fullName>
    </recommendedName>
</protein>
<evidence type="ECO:0000313" key="1">
    <source>
        <dbReference type="EMBL" id="KRN65232.1"/>
    </source>
</evidence>
<dbReference type="InterPro" id="IPR024499">
    <property type="entry name" value="Mbeg1-like"/>
</dbReference>
<dbReference type="Gene3D" id="3.40.50.1820">
    <property type="entry name" value="alpha/beta hydrolase"/>
    <property type="match status" value="1"/>
</dbReference>
<dbReference type="SUPFAM" id="SSF53474">
    <property type="entry name" value="alpha/beta-Hydrolases"/>
    <property type="match status" value="1"/>
</dbReference>
<dbReference type="RefSeq" id="WP_057752406.1">
    <property type="nucleotide sequence ID" value="NZ_BJVH01000006.1"/>
</dbReference>
<keyword evidence="2" id="KW-1185">Reference proteome</keyword>
<gene>
    <name evidence="1" type="ORF">IV80_GL000441</name>
</gene>
<dbReference type="Proteomes" id="UP000051568">
    <property type="component" value="Unassembled WGS sequence"/>
</dbReference>
<organism evidence="1 2">
    <name type="scientific">Pediococcus cellicola</name>
    <dbReference type="NCBI Taxonomy" id="319652"/>
    <lineage>
        <taxon>Bacteria</taxon>
        <taxon>Bacillati</taxon>
        <taxon>Bacillota</taxon>
        <taxon>Bacilli</taxon>
        <taxon>Lactobacillales</taxon>
        <taxon>Lactobacillaceae</taxon>
        <taxon>Pediococcus</taxon>
    </lineage>
</organism>
<comment type="caution">
    <text evidence="1">The sequence shown here is derived from an EMBL/GenBank/DDBJ whole genome shotgun (WGS) entry which is preliminary data.</text>
</comment>
<evidence type="ECO:0008006" key="3">
    <source>
        <dbReference type="Google" id="ProtNLM"/>
    </source>
</evidence>
<dbReference type="PATRIC" id="fig|319652.3.peg.445"/>
<evidence type="ECO:0000313" key="2">
    <source>
        <dbReference type="Proteomes" id="UP000051568"/>
    </source>
</evidence>
<reference evidence="1 2" key="1">
    <citation type="journal article" date="2015" name="Genome Announc.">
        <title>Expanding the biotechnology potential of lactobacilli through comparative genomics of 213 strains and associated genera.</title>
        <authorList>
            <person name="Sun Z."/>
            <person name="Harris H.M."/>
            <person name="McCann A."/>
            <person name="Guo C."/>
            <person name="Argimon S."/>
            <person name="Zhang W."/>
            <person name="Yang X."/>
            <person name="Jeffery I.B."/>
            <person name="Cooney J.C."/>
            <person name="Kagawa T.F."/>
            <person name="Liu W."/>
            <person name="Song Y."/>
            <person name="Salvetti E."/>
            <person name="Wrobel A."/>
            <person name="Rasinkangas P."/>
            <person name="Parkhill J."/>
            <person name="Rea M.C."/>
            <person name="O'Sullivan O."/>
            <person name="Ritari J."/>
            <person name="Douillard F.P."/>
            <person name="Paul Ross R."/>
            <person name="Yang R."/>
            <person name="Briner A.E."/>
            <person name="Felis G.E."/>
            <person name="de Vos W.M."/>
            <person name="Barrangou R."/>
            <person name="Klaenhammer T.R."/>
            <person name="Caufield P.W."/>
            <person name="Cui Y."/>
            <person name="Zhang H."/>
            <person name="O'Toole P.W."/>
        </authorList>
    </citation>
    <scope>NUCLEOTIDE SEQUENCE [LARGE SCALE GENOMIC DNA]</scope>
    <source>
        <strain evidence="1 2">DSM 17757</strain>
    </source>
</reference>
<dbReference type="AlphaFoldDB" id="A0A0R2IJP5"/>